<name>A0ACC1JIA1_9FUNG</name>
<sequence>MLFRVLSYAIGLIGSSTAQITAAMAIISRFQMDNDITYIDVILLMPALNSLSDALSYAGNALGNAAQVYRLLGLYCGIFGGSEATSIARIPRHPAGMAMYLYGASFAWRDGETPVLESVSLDVRYGDVVAVIGRVGSGKSALLAAMSGSLSRCGGVAAVLGDVGLVEPSTWVLDDTFRANIVLDRPFDESKYWQTIENCALGHVVHNWPSGDMEIVNRHMLSASQCSLLSLARAVYADADILLVDDIFSYIDLRTRDRLLAGVLAADPRRAIVAVSRSKPIVSLATKVVRVESGRAIVTKQVPSQWKPGVSLKSDCFDGSLSPIAESILSEGTALDPVEAAAAENISTSRSMRPSLEELIVDAGSHQGLSRALYDYLVSDVVVSIIQQQLVVCESWIRRELWSTKAKVAISQGVMNTVLSSSGAQADWSFRDKALSLLVKGRYVLSSELPQQLNQRAVLALRSGYIAAQVFYTSPVIGLFVVPFVAGYPMLAIVPQYFGFTSGKEQAADTSPRGKAIVTGGKVVVECRNLGLQLHGCTTPLYSNISFALCTGEQLAVIGHNGRGKSVLVRSLFRLANLGPSTATASGSVTINGTDTSTICDSEISDLADFVTSDQVIFDASLRKNLDPLGKFTDAELTRAMRRAGMPEIMPNTTLDTRIMRPSTCQKRMIALCRSLLSKRPIVVFDQLTAGMDALTQKAVHAVVASEFKNRAVVNITNQPSEILSSNYVVAVQ</sequence>
<dbReference type="EMBL" id="JANBPW010000002">
    <property type="protein sequence ID" value="KAJ1951605.1"/>
    <property type="molecule type" value="Genomic_DNA"/>
</dbReference>
<organism evidence="1 2">
    <name type="scientific">Linderina macrospora</name>
    <dbReference type="NCBI Taxonomy" id="4868"/>
    <lineage>
        <taxon>Eukaryota</taxon>
        <taxon>Fungi</taxon>
        <taxon>Fungi incertae sedis</taxon>
        <taxon>Zoopagomycota</taxon>
        <taxon>Kickxellomycotina</taxon>
        <taxon>Kickxellomycetes</taxon>
        <taxon>Kickxellales</taxon>
        <taxon>Kickxellaceae</taxon>
        <taxon>Linderina</taxon>
    </lineage>
</organism>
<proteinExistence type="predicted"/>
<evidence type="ECO:0000313" key="1">
    <source>
        <dbReference type="EMBL" id="KAJ1951605.1"/>
    </source>
</evidence>
<protein>
    <submittedName>
        <fullName evidence="1">Uncharacterized protein</fullName>
    </submittedName>
</protein>
<reference evidence="1" key="1">
    <citation type="submission" date="2022-07" db="EMBL/GenBank/DDBJ databases">
        <title>Phylogenomic reconstructions and comparative analyses of Kickxellomycotina fungi.</title>
        <authorList>
            <person name="Reynolds N.K."/>
            <person name="Stajich J.E."/>
            <person name="Barry K."/>
            <person name="Grigoriev I.V."/>
            <person name="Crous P."/>
            <person name="Smith M.E."/>
        </authorList>
    </citation>
    <scope>NUCLEOTIDE SEQUENCE</scope>
    <source>
        <strain evidence="1">NRRL 5244</strain>
    </source>
</reference>
<dbReference type="Proteomes" id="UP001150603">
    <property type="component" value="Unassembled WGS sequence"/>
</dbReference>
<keyword evidence="2" id="KW-1185">Reference proteome</keyword>
<accession>A0ACC1JIA1</accession>
<evidence type="ECO:0000313" key="2">
    <source>
        <dbReference type="Proteomes" id="UP001150603"/>
    </source>
</evidence>
<comment type="caution">
    <text evidence="1">The sequence shown here is derived from an EMBL/GenBank/DDBJ whole genome shotgun (WGS) entry which is preliminary data.</text>
</comment>
<gene>
    <name evidence="1" type="ORF">FBU59_000009</name>
</gene>